<dbReference type="Proteomes" id="UP000276133">
    <property type="component" value="Unassembled WGS sequence"/>
</dbReference>
<dbReference type="EMBL" id="REGN01002264">
    <property type="protein sequence ID" value="RNA29222.1"/>
    <property type="molecule type" value="Genomic_DNA"/>
</dbReference>
<sequence>MINESKDVIKIEKFKLINFIILISNAEKNYAQKKKYLDISGQTPKKDYSYFYDEKKYCAQITKIDFDFSGQKSLNKEVYGTSPMFGINMGIDNPGKMIKVGDKITRE</sequence>
<evidence type="ECO:0000313" key="2">
    <source>
        <dbReference type="Proteomes" id="UP000276133"/>
    </source>
</evidence>
<organism evidence="1 2">
    <name type="scientific">Brachionus plicatilis</name>
    <name type="common">Marine rotifer</name>
    <name type="synonym">Brachionus muelleri</name>
    <dbReference type="NCBI Taxonomy" id="10195"/>
    <lineage>
        <taxon>Eukaryota</taxon>
        <taxon>Metazoa</taxon>
        <taxon>Spiralia</taxon>
        <taxon>Gnathifera</taxon>
        <taxon>Rotifera</taxon>
        <taxon>Eurotatoria</taxon>
        <taxon>Monogononta</taxon>
        <taxon>Pseudotrocha</taxon>
        <taxon>Ploima</taxon>
        <taxon>Brachionidae</taxon>
        <taxon>Brachionus</taxon>
    </lineage>
</organism>
<name>A0A3M7S0F2_BRAPC</name>
<keyword evidence="2" id="KW-1185">Reference proteome</keyword>
<accession>A0A3M7S0F2</accession>
<proteinExistence type="predicted"/>
<dbReference type="AlphaFoldDB" id="A0A3M7S0F2"/>
<protein>
    <submittedName>
        <fullName evidence="1">Uncharacterized protein</fullName>
    </submittedName>
</protein>
<reference evidence="1 2" key="1">
    <citation type="journal article" date="2018" name="Sci. Rep.">
        <title>Genomic signatures of local adaptation to the degree of environmental predictability in rotifers.</title>
        <authorList>
            <person name="Franch-Gras L."/>
            <person name="Hahn C."/>
            <person name="Garcia-Roger E.M."/>
            <person name="Carmona M.J."/>
            <person name="Serra M."/>
            <person name="Gomez A."/>
        </authorList>
    </citation>
    <scope>NUCLEOTIDE SEQUENCE [LARGE SCALE GENOMIC DNA]</scope>
    <source>
        <strain evidence="1">HYR1</strain>
    </source>
</reference>
<evidence type="ECO:0000313" key="1">
    <source>
        <dbReference type="EMBL" id="RNA29222.1"/>
    </source>
</evidence>
<comment type="caution">
    <text evidence="1">The sequence shown here is derived from an EMBL/GenBank/DDBJ whole genome shotgun (WGS) entry which is preliminary data.</text>
</comment>
<gene>
    <name evidence="1" type="ORF">BpHYR1_044952</name>
</gene>
<dbReference type="OrthoDB" id="17255at2759"/>